<protein>
    <recommendedName>
        <fullName evidence="6">Small ribosomal subunit protein uS3m</fullName>
    </recommendedName>
</protein>
<gene>
    <name evidence="7" type="primary">orf264</name>
</gene>
<keyword evidence="5" id="KW-0687">Ribonucleoprotein</keyword>
<evidence type="ECO:0000313" key="7">
    <source>
        <dbReference type="EMBL" id="XDF86536.1"/>
    </source>
</evidence>
<dbReference type="GO" id="GO:0003735">
    <property type="term" value="F:structural constituent of ribosome"/>
    <property type="evidence" value="ECO:0007669"/>
    <property type="project" value="InterPro"/>
</dbReference>
<accession>A0AB39A6X3</accession>
<keyword evidence="3" id="KW-0689">Ribosomal protein</keyword>
<evidence type="ECO:0000256" key="5">
    <source>
        <dbReference type="ARBA" id="ARBA00023274"/>
    </source>
</evidence>
<organism evidence="7">
    <name type="scientific">Parajaminaea phylloscopi</name>
    <dbReference type="NCBI Taxonomy" id="1463510"/>
    <lineage>
        <taxon>Eukaryota</taxon>
        <taxon>Fungi</taxon>
        <taxon>Dikarya</taxon>
        <taxon>Basidiomycota</taxon>
        <taxon>Ustilaginomycotina</taxon>
        <taxon>Exobasidiomycetes</taxon>
        <taxon>Microstromatales</taxon>
        <taxon>Microstromatales incertae sedis</taxon>
        <taxon>Parajaminaea</taxon>
    </lineage>
</organism>
<dbReference type="GO" id="GO:0005840">
    <property type="term" value="C:ribosome"/>
    <property type="evidence" value="ECO:0007669"/>
    <property type="project" value="UniProtKB-KW"/>
</dbReference>
<dbReference type="Pfam" id="PF05316">
    <property type="entry name" value="VAR1"/>
    <property type="match status" value="1"/>
</dbReference>
<evidence type="ECO:0000256" key="4">
    <source>
        <dbReference type="ARBA" id="ARBA00023128"/>
    </source>
</evidence>
<comment type="similarity">
    <text evidence="2">Belongs to the universal ribosomal protein uS3 family.</text>
</comment>
<geneLocation type="mitochondrion" evidence="7"/>
<dbReference type="EMBL" id="PP995849">
    <property type="protein sequence ID" value="XDF86536.1"/>
    <property type="molecule type" value="Genomic_DNA"/>
</dbReference>
<dbReference type="InterPro" id="IPR007980">
    <property type="entry name" value="Ribosomal_uS3m_fun"/>
</dbReference>
<evidence type="ECO:0000256" key="1">
    <source>
        <dbReference type="ARBA" id="ARBA00004173"/>
    </source>
</evidence>
<evidence type="ECO:0000256" key="3">
    <source>
        <dbReference type="ARBA" id="ARBA00022980"/>
    </source>
</evidence>
<proteinExistence type="inferred from homology"/>
<dbReference type="AlphaFoldDB" id="A0AB39A6X3"/>
<dbReference type="Gene3D" id="3.30.1140.32">
    <property type="entry name" value="Ribosomal protein S3, C-terminal domain"/>
    <property type="match status" value="1"/>
</dbReference>
<dbReference type="SUPFAM" id="SSF54821">
    <property type="entry name" value="Ribosomal protein S3 C-terminal domain"/>
    <property type="match status" value="1"/>
</dbReference>
<reference evidence="7" key="1">
    <citation type="submission" date="2024-07" db="EMBL/GenBank/DDBJ databases">
        <title>Mitochondrial DNA of the basidiomycete Jaminaea phylloscopi.</title>
        <authorList>
            <person name="Brejova B."/>
            <person name="Hodorova V."/>
            <person name="Nosek J."/>
        </authorList>
    </citation>
    <scope>NUCLEOTIDE SEQUENCE</scope>
</reference>
<name>A0AB39A6X3_9BASI</name>
<sequence length="264" mass="30918">MNSLLTKTYIQSQVQEKVIQNYNNSRINENAKSVIQSYFQWKYSKSCLISNIQFIEINNKVQIQFFYYMPTIQKKTINIKRNAIAFWSANKFKKTRVSRINKYLFSRINKNKIIKVNQLSNVFLSSLTKVLQNIYGKKVELILNRIHYPYMNAQIFSQYLYQNVQSKTFLRFTQSIFNYPSYNGKDLPAHIVGIKITLHGRIITERAIPRKTMKSKIQGRFNSDKTTLIIDKGFTEIKNELGEFRISVEIAQATSISPLILISP</sequence>
<dbReference type="GO" id="GO:0006412">
    <property type="term" value="P:translation"/>
    <property type="evidence" value="ECO:0007669"/>
    <property type="project" value="InterPro"/>
</dbReference>
<dbReference type="GO" id="GO:1990904">
    <property type="term" value="C:ribonucleoprotein complex"/>
    <property type="evidence" value="ECO:0007669"/>
    <property type="project" value="UniProtKB-KW"/>
</dbReference>
<evidence type="ECO:0000256" key="6">
    <source>
        <dbReference type="ARBA" id="ARBA00035157"/>
    </source>
</evidence>
<dbReference type="GO" id="GO:0005739">
    <property type="term" value="C:mitochondrion"/>
    <property type="evidence" value="ECO:0007669"/>
    <property type="project" value="UniProtKB-SubCell"/>
</dbReference>
<dbReference type="InterPro" id="IPR036419">
    <property type="entry name" value="Ribosomal_S3_C_sf"/>
</dbReference>
<comment type="subcellular location">
    <subcellularLocation>
        <location evidence="1">Mitochondrion</location>
    </subcellularLocation>
</comment>
<evidence type="ECO:0000256" key="2">
    <source>
        <dbReference type="ARBA" id="ARBA00010761"/>
    </source>
</evidence>
<keyword evidence="4 7" id="KW-0496">Mitochondrion</keyword>